<dbReference type="OrthoDB" id="7066556at2"/>
<evidence type="ECO:0000256" key="1">
    <source>
        <dbReference type="ARBA" id="ARBA00000847"/>
    </source>
</evidence>
<dbReference type="InterPro" id="IPR000086">
    <property type="entry name" value="NUDIX_hydrolase_dom"/>
</dbReference>
<evidence type="ECO:0000313" key="9">
    <source>
        <dbReference type="EMBL" id="ANJ66580.1"/>
    </source>
</evidence>
<dbReference type="AlphaFoldDB" id="A0A191ZFE2"/>
<reference evidence="9 10" key="1">
    <citation type="submission" date="2016-06" db="EMBL/GenBank/DDBJ databases">
        <title>Insight into the functional genes involving in sulfur oxidation in Pearl River water.</title>
        <authorList>
            <person name="Luo J."/>
            <person name="Tan X."/>
            <person name="Lin W."/>
        </authorList>
    </citation>
    <scope>NUCLEOTIDE SEQUENCE [LARGE SCALE GENOMIC DNA]</scope>
    <source>
        <strain evidence="9 10">LS2</strain>
    </source>
</reference>
<dbReference type="KEGG" id="haz:A9404_03565"/>
<accession>A0A191ZFE2</accession>
<dbReference type="STRING" id="1860122.A9404_03565"/>
<comment type="similarity">
    <text evidence="3">Belongs to the Nudix hydrolase family. NudK subfamily.</text>
</comment>
<sequence length="184" mass="21065">MKSWKRLATTTLVHDRWLHLTADRCEPPSGHVVEPFYVMHQPDFVHIFAENAAGEILVVRQYRYAVADVCVELPGGIIDSGEEPLVAARRELLEETGHVADDWTYVGWMYASPLRQTSRIHLFRARELAVQQAQSLDESEDIEFHFMSPTEIERAMHSGQFTHVHHVASYYRARAHRESPSTAG</sequence>
<dbReference type="Proteomes" id="UP000078596">
    <property type="component" value="Chromosome"/>
</dbReference>
<dbReference type="RefSeq" id="WP_066098737.1">
    <property type="nucleotide sequence ID" value="NZ_CP016027.1"/>
</dbReference>
<dbReference type="CDD" id="cd03424">
    <property type="entry name" value="NUDIX_ADPRase_Nudt5_UGPPase_Nudt14"/>
    <property type="match status" value="1"/>
</dbReference>
<feature type="domain" description="Nudix hydrolase" evidence="8">
    <location>
        <begin position="38"/>
        <end position="169"/>
    </location>
</feature>
<dbReference type="PROSITE" id="PS51462">
    <property type="entry name" value="NUDIX"/>
    <property type="match status" value="1"/>
</dbReference>
<dbReference type="PANTHER" id="PTHR11839:SF18">
    <property type="entry name" value="NUDIX HYDROLASE DOMAIN-CONTAINING PROTEIN"/>
    <property type="match status" value="1"/>
</dbReference>
<dbReference type="GO" id="GO:0019693">
    <property type="term" value="P:ribose phosphate metabolic process"/>
    <property type="evidence" value="ECO:0007669"/>
    <property type="project" value="TreeGrafter"/>
</dbReference>
<dbReference type="EMBL" id="CP016027">
    <property type="protein sequence ID" value="ANJ66580.1"/>
    <property type="molecule type" value="Genomic_DNA"/>
</dbReference>
<protein>
    <recommendedName>
        <fullName evidence="4">GDP-mannose pyrophosphatase</fullName>
    </recommendedName>
    <alternativeName>
        <fullName evidence="6">GDP-mannose hydrolase</fullName>
    </alternativeName>
    <alternativeName>
        <fullName evidence="7">GDPMK</fullName>
    </alternativeName>
</protein>
<dbReference type="InterPro" id="IPR020084">
    <property type="entry name" value="NUDIX_hydrolase_CS"/>
</dbReference>
<dbReference type="PROSITE" id="PS00893">
    <property type="entry name" value="NUDIX_BOX"/>
    <property type="match status" value="1"/>
</dbReference>
<dbReference type="GO" id="GO:0016787">
    <property type="term" value="F:hydrolase activity"/>
    <property type="evidence" value="ECO:0007669"/>
    <property type="project" value="UniProtKB-KW"/>
</dbReference>
<keyword evidence="5" id="KW-0378">Hydrolase</keyword>
<dbReference type="GO" id="GO:0006753">
    <property type="term" value="P:nucleoside phosphate metabolic process"/>
    <property type="evidence" value="ECO:0007669"/>
    <property type="project" value="TreeGrafter"/>
</dbReference>
<organism evidence="9 10">
    <name type="scientific">Halothiobacillus diazotrophicus</name>
    <dbReference type="NCBI Taxonomy" id="1860122"/>
    <lineage>
        <taxon>Bacteria</taxon>
        <taxon>Pseudomonadati</taxon>
        <taxon>Pseudomonadota</taxon>
        <taxon>Gammaproteobacteria</taxon>
        <taxon>Chromatiales</taxon>
        <taxon>Halothiobacillaceae</taxon>
        <taxon>Halothiobacillus</taxon>
    </lineage>
</organism>
<dbReference type="PANTHER" id="PTHR11839">
    <property type="entry name" value="UDP/ADP-SUGAR PYROPHOSPHATASE"/>
    <property type="match status" value="1"/>
</dbReference>
<evidence type="ECO:0000256" key="4">
    <source>
        <dbReference type="ARBA" id="ARBA00016377"/>
    </source>
</evidence>
<comment type="catalytic activity">
    <reaction evidence="1">
        <text>GDP-alpha-D-mannose + H2O = alpha-D-mannose 1-phosphate + GMP + 2 H(+)</text>
        <dbReference type="Rhea" id="RHEA:27978"/>
        <dbReference type="ChEBI" id="CHEBI:15377"/>
        <dbReference type="ChEBI" id="CHEBI:15378"/>
        <dbReference type="ChEBI" id="CHEBI:57527"/>
        <dbReference type="ChEBI" id="CHEBI:58115"/>
        <dbReference type="ChEBI" id="CHEBI:58409"/>
    </reaction>
</comment>
<proteinExistence type="inferred from homology"/>
<evidence type="ECO:0000256" key="6">
    <source>
        <dbReference type="ARBA" id="ARBA00032162"/>
    </source>
</evidence>
<evidence type="ECO:0000256" key="3">
    <source>
        <dbReference type="ARBA" id="ARBA00007275"/>
    </source>
</evidence>
<evidence type="ECO:0000256" key="2">
    <source>
        <dbReference type="ARBA" id="ARBA00001946"/>
    </source>
</evidence>
<name>A0A191ZFE2_9GAMM</name>
<dbReference type="Pfam" id="PF00293">
    <property type="entry name" value="NUDIX"/>
    <property type="match status" value="1"/>
</dbReference>
<evidence type="ECO:0000256" key="7">
    <source>
        <dbReference type="ARBA" id="ARBA00032272"/>
    </source>
</evidence>
<dbReference type="Gene3D" id="3.90.79.10">
    <property type="entry name" value="Nucleoside Triphosphate Pyrophosphohydrolase"/>
    <property type="match status" value="1"/>
</dbReference>
<dbReference type="SUPFAM" id="SSF55811">
    <property type="entry name" value="Nudix"/>
    <property type="match status" value="1"/>
</dbReference>
<evidence type="ECO:0000313" key="10">
    <source>
        <dbReference type="Proteomes" id="UP000078596"/>
    </source>
</evidence>
<evidence type="ECO:0000259" key="8">
    <source>
        <dbReference type="PROSITE" id="PS51462"/>
    </source>
</evidence>
<comment type="cofactor">
    <cofactor evidence="2">
        <name>Mg(2+)</name>
        <dbReference type="ChEBI" id="CHEBI:18420"/>
    </cofactor>
</comment>
<evidence type="ECO:0000256" key="5">
    <source>
        <dbReference type="ARBA" id="ARBA00022801"/>
    </source>
</evidence>
<keyword evidence="10" id="KW-1185">Reference proteome</keyword>
<dbReference type="InterPro" id="IPR015797">
    <property type="entry name" value="NUDIX_hydrolase-like_dom_sf"/>
</dbReference>
<gene>
    <name evidence="9" type="ORF">A9404_03565</name>
</gene>